<evidence type="ECO:0000256" key="1">
    <source>
        <dbReference type="SAM" id="Phobius"/>
    </source>
</evidence>
<keyword evidence="1" id="KW-1133">Transmembrane helix</keyword>
<dbReference type="InterPro" id="IPR049974">
    <property type="entry name" value="Amuc_1099-like"/>
</dbReference>
<dbReference type="EMBL" id="JAENIO010000033">
    <property type="protein sequence ID" value="MBK1834831.1"/>
    <property type="molecule type" value="Genomic_DNA"/>
</dbReference>
<protein>
    <submittedName>
        <fullName evidence="2">Uncharacterized protein</fullName>
    </submittedName>
</protein>
<accession>A0A934RUQ5</accession>
<comment type="caution">
    <text evidence="2">The sequence shown here is derived from an EMBL/GenBank/DDBJ whole genome shotgun (WGS) entry which is preliminary data.</text>
</comment>
<name>A0A934RUQ5_9BACT</name>
<keyword evidence="1" id="KW-0472">Membrane</keyword>
<dbReference type="Proteomes" id="UP000604083">
    <property type="component" value="Unassembled WGS sequence"/>
</dbReference>
<keyword evidence="3" id="KW-1185">Reference proteome</keyword>
<proteinExistence type="predicted"/>
<dbReference type="AlphaFoldDB" id="A0A934RUQ5"/>
<gene>
    <name evidence="2" type="ORF">JIN78_12235</name>
</gene>
<evidence type="ECO:0000313" key="2">
    <source>
        <dbReference type="EMBL" id="MBK1834831.1"/>
    </source>
</evidence>
<dbReference type="RefSeq" id="WP_200392265.1">
    <property type="nucleotide sequence ID" value="NZ_JAENIO010000033.1"/>
</dbReference>
<feature type="transmembrane region" description="Helical" evidence="1">
    <location>
        <begin position="7"/>
        <end position="26"/>
    </location>
</feature>
<organism evidence="2 3">
    <name type="scientific">Roseibacillus ishigakijimensis</name>
    <dbReference type="NCBI Taxonomy" id="454146"/>
    <lineage>
        <taxon>Bacteria</taxon>
        <taxon>Pseudomonadati</taxon>
        <taxon>Verrucomicrobiota</taxon>
        <taxon>Verrucomicrobiia</taxon>
        <taxon>Verrucomicrobiales</taxon>
        <taxon>Verrucomicrobiaceae</taxon>
        <taxon>Roseibacillus</taxon>
    </lineage>
</organism>
<keyword evidence="1" id="KW-0812">Transmembrane</keyword>
<sequence length="339" mass="37188">MKDNYEKIFLGVAAVIAIAMVVLGVMKLGAVEEEFPAATENPQPAIPFDKEVEISQAVTTLSTAPTVDPVRTAAGREVEVFTGVDLFVRKGAETPVDIGDSNEKPVHPPIPNSWWLTHGMGDEMGYGNAPQRDFDEDGFSNGEEFEAKTAPNDKSSFPSLFAKVRLASVEQEQWYLRFSNFGGGSLSFRIEGIQDGKKAENRMRGGATAAPGDIFFADAPYQNRFKFVELKQVEANGIPKDLAVVEDQKEGKAGKVYEIPAGSHQTLQSDYTARLYLDTPAEENNVFEVEEGMSFSLPYDENAQNKPYTLKEIGGDGTTATLLWDNNGETQELELKVEN</sequence>
<reference evidence="2" key="1">
    <citation type="submission" date="2021-01" db="EMBL/GenBank/DDBJ databases">
        <title>Modified the classification status of verrucomicrobia.</title>
        <authorList>
            <person name="Feng X."/>
        </authorList>
    </citation>
    <scope>NUCLEOTIDE SEQUENCE</scope>
    <source>
        <strain evidence="2">KCTC 12986</strain>
    </source>
</reference>
<dbReference type="NCBIfam" id="NF042425">
    <property type="entry name" value="Amuc_1099_fam"/>
    <property type="match status" value="1"/>
</dbReference>
<evidence type="ECO:0000313" key="3">
    <source>
        <dbReference type="Proteomes" id="UP000604083"/>
    </source>
</evidence>